<dbReference type="InterPro" id="IPR050364">
    <property type="entry name" value="Cytochrome_P450_fung"/>
</dbReference>
<comment type="cofactor">
    <cofactor evidence="1 8">
        <name>heme</name>
        <dbReference type="ChEBI" id="CHEBI:30413"/>
    </cofactor>
</comment>
<evidence type="ECO:0008006" key="13">
    <source>
        <dbReference type="Google" id="ProtNLM"/>
    </source>
</evidence>
<keyword evidence="4 8" id="KW-0479">Metal-binding</keyword>
<evidence type="ECO:0000256" key="7">
    <source>
        <dbReference type="ARBA" id="ARBA00023033"/>
    </source>
</evidence>
<keyword evidence="7 9" id="KW-0503">Monooxygenase</keyword>
<protein>
    <recommendedName>
        <fullName evidence="13">Cytochrome P450</fullName>
    </recommendedName>
</protein>
<dbReference type="Pfam" id="PF00067">
    <property type="entry name" value="p450"/>
    <property type="match status" value="1"/>
</dbReference>
<evidence type="ECO:0000256" key="3">
    <source>
        <dbReference type="ARBA" id="ARBA00022617"/>
    </source>
</evidence>
<dbReference type="GeneID" id="38120993"/>
<dbReference type="PROSITE" id="PS00086">
    <property type="entry name" value="CYTOCHROME_P450"/>
    <property type="match status" value="1"/>
</dbReference>
<comment type="similarity">
    <text evidence="2 9">Belongs to the cytochrome P450 family.</text>
</comment>
<keyword evidence="12" id="KW-1185">Reference proteome</keyword>
<sequence length="516" mass="58541">MLKLVVLLAAAYLAYELASRLRNRKPLPPGPPPLPLIGNLHQHPTDQPWVQYRDWHRKYGPIITVKMGIRTVIFLGSQQAVDDILTQRGKVYCSPPSFAFFGECMTGNLLPVLLPQGAQRRDIHRLVVTILSPKACQAYSAVQERESLRLMKGLLAADGNNKYSWGYSVGVTSTLIYGARMGEVEEAEIGDIEALFNGILDVASKENVFLELYPFLNLLPRRFNRWKRAGDQFRQHFIKLWGRRMRRGLKNRNWNWSRLFHDNKPADMSEEQLLFCIAELEIGAALSTASLIRLFIATAVRNPAAAQRVREEIDRVVGADRLPCLEDQGKLPLLHAFFYEMTRWKAAVPLSLPYTGLEDGEYNGYRIPKDALVFANQWALNMDPDVFIHPEIFRPERWIENPDLPKPSIFGYGRRVCPGEQFGTNGLFIAFSRMLWAFDTKPSDKGFGRDEAHTALGFVAESDTDGVKFVPRDENRVRVLEGMLKDQMLEDKELLDNASKVVRLQLAGQVANGTAK</sequence>
<keyword evidence="5 9" id="KW-0560">Oxidoreductase</keyword>
<dbReference type="InterPro" id="IPR001128">
    <property type="entry name" value="Cyt_P450"/>
</dbReference>
<dbReference type="GO" id="GO:0004497">
    <property type="term" value="F:monooxygenase activity"/>
    <property type="evidence" value="ECO:0007669"/>
    <property type="project" value="UniProtKB-KW"/>
</dbReference>
<name>A0A3D8QH47_9EURO</name>
<dbReference type="STRING" id="1810919.A0A3D8QH47"/>
<evidence type="ECO:0000256" key="2">
    <source>
        <dbReference type="ARBA" id="ARBA00010617"/>
    </source>
</evidence>
<evidence type="ECO:0000256" key="5">
    <source>
        <dbReference type="ARBA" id="ARBA00023002"/>
    </source>
</evidence>
<evidence type="ECO:0000256" key="8">
    <source>
        <dbReference type="PIRSR" id="PIRSR602401-1"/>
    </source>
</evidence>
<dbReference type="EMBL" id="PVWQ01000017">
    <property type="protein sequence ID" value="RDW61125.1"/>
    <property type="molecule type" value="Genomic_DNA"/>
</dbReference>
<dbReference type="GO" id="GO:0020037">
    <property type="term" value="F:heme binding"/>
    <property type="evidence" value="ECO:0007669"/>
    <property type="project" value="InterPro"/>
</dbReference>
<dbReference type="PANTHER" id="PTHR46300">
    <property type="entry name" value="P450, PUTATIVE (EUROFUNG)-RELATED-RELATED"/>
    <property type="match status" value="1"/>
</dbReference>
<dbReference type="SUPFAM" id="SSF48264">
    <property type="entry name" value="Cytochrome P450"/>
    <property type="match status" value="1"/>
</dbReference>
<dbReference type="Gene3D" id="1.10.630.10">
    <property type="entry name" value="Cytochrome P450"/>
    <property type="match status" value="1"/>
</dbReference>
<organism evidence="11 12">
    <name type="scientific">Aspergillus mulundensis</name>
    <dbReference type="NCBI Taxonomy" id="1810919"/>
    <lineage>
        <taxon>Eukaryota</taxon>
        <taxon>Fungi</taxon>
        <taxon>Dikarya</taxon>
        <taxon>Ascomycota</taxon>
        <taxon>Pezizomycotina</taxon>
        <taxon>Eurotiomycetes</taxon>
        <taxon>Eurotiomycetidae</taxon>
        <taxon>Eurotiales</taxon>
        <taxon>Aspergillaceae</taxon>
        <taxon>Aspergillus</taxon>
        <taxon>Aspergillus subgen. Nidulantes</taxon>
    </lineage>
</organism>
<evidence type="ECO:0000313" key="11">
    <source>
        <dbReference type="EMBL" id="RDW61125.1"/>
    </source>
</evidence>
<dbReference type="InterPro" id="IPR002401">
    <property type="entry name" value="Cyt_P450_E_grp-I"/>
</dbReference>
<dbReference type="OrthoDB" id="1470350at2759"/>
<feature type="binding site" description="axial binding residue" evidence="8">
    <location>
        <position position="417"/>
    </location>
    <ligand>
        <name>heme</name>
        <dbReference type="ChEBI" id="CHEBI:30413"/>
    </ligand>
    <ligandPart>
        <name>Fe</name>
        <dbReference type="ChEBI" id="CHEBI:18248"/>
    </ligandPart>
</feature>
<dbReference type="GO" id="GO:0016705">
    <property type="term" value="F:oxidoreductase activity, acting on paired donors, with incorporation or reduction of molecular oxygen"/>
    <property type="evidence" value="ECO:0007669"/>
    <property type="project" value="InterPro"/>
</dbReference>
<feature type="signal peptide" evidence="10">
    <location>
        <begin position="1"/>
        <end position="18"/>
    </location>
</feature>
<evidence type="ECO:0000256" key="6">
    <source>
        <dbReference type="ARBA" id="ARBA00023004"/>
    </source>
</evidence>
<dbReference type="GO" id="GO:0005506">
    <property type="term" value="F:iron ion binding"/>
    <property type="evidence" value="ECO:0007669"/>
    <property type="project" value="InterPro"/>
</dbReference>
<keyword evidence="6 8" id="KW-0408">Iron</keyword>
<proteinExistence type="inferred from homology"/>
<evidence type="ECO:0000313" key="12">
    <source>
        <dbReference type="Proteomes" id="UP000256690"/>
    </source>
</evidence>
<dbReference type="InterPro" id="IPR036396">
    <property type="entry name" value="Cyt_P450_sf"/>
</dbReference>
<evidence type="ECO:0000256" key="9">
    <source>
        <dbReference type="RuleBase" id="RU000461"/>
    </source>
</evidence>
<reference evidence="11 12" key="1">
    <citation type="journal article" date="2018" name="IMA Fungus">
        <title>IMA Genome-F 9: Draft genome sequence of Annulohypoxylon stygium, Aspergillus mulundensis, Berkeleyomyces basicola (syn. Thielaviopsis basicola), Ceratocystis smalleyi, two Cercospora beticola strains, Coleophoma cylindrospora, Fusarium fracticaudum, Phialophora cf. hyalina, and Morchella septimelata.</title>
        <authorList>
            <person name="Wingfield B.D."/>
            <person name="Bills G.F."/>
            <person name="Dong Y."/>
            <person name="Huang W."/>
            <person name="Nel W.J."/>
            <person name="Swalarsk-Parry B.S."/>
            <person name="Vaghefi N."/>
            <person name="Wilken P.M."/>
            <person name="An Z."/>
            <person name="de Beer Z.W."/>
            <person name="De Vos L."/>
            <person name="Chen L."/>
            <person name="Duong T.A."/>
            <person name="Gao Y."/>
            <person name="Hammerbacher A."/>
            <person name="Kikkert J.R."/>
            <person name="Li Y."/>
            <person name="Li H."/>
            <person name="Li K."/>
            <person name="Li Q."/>
            <person name="Liu X."/>
            <person name="Ma X."/>
            <person name="Naidoo K."/>
            <person name="Pethybridge S.J."/>
            <person name="Sun J."/>
            <person name="Steenkamp E.T."/>
            <person name="van der Nest M.A."/>
            <person name="van Wyk S."/>
            <person name="Wingfield M.J."/>
            <person name="Xiong C."/>
            <person name="Yue Q."/>
            <person name="Zhang X."/>
        </authorList>
    </citation>
    <scope>NUCLEOTIDE SEQUENCE [LARGE SCALE GENOMIC DNA]</scope>
    <source>
        <strain evidence="11 12">DSM 5745</strain>
    </source>
</reference>
<evidence type="ECO:0000256" key="10">
    <source>
        <dbReference type="SAM" id="SignalP"/>
    </source>
</evidence>
<evidence type="ECO:0000256" key="4">
    <source>
        <dbReference type="ARBA" id="ARBA00022723"/>
    </source>
</evidence>
<dbReference type="AlphaFoldDB" id="A0A3D8QH47"/>
<keyword evidence="10" id="KW-0732">Signal</keyword>
<keyword evidence="3 8" id="KW-0349">Heme</keyword>
<comment type="caution">
    <text evidence="11">The sequence shown here is derived from an EMBL/GenBank/DDBJ whole genome shotgun (WGS) entry which is preliminary data.</text>
</comment>
<accession>A0A3D8QH47</accession>
<evidence type="ECO:0000256" key="1">
    <source>
        <dbReference type="ARBA" id="ARBA00001971"/>
    </source>
</evidence>
<dbReference type="PRINTS" id="PR00463">
    <property type="entry name" value="EP450I"/>
</dbReference>
<dbReference type="Proteomes" id="UP000256690">
    <property type="component" value="Unassembled WGS sequence"/>
</dbReference>
<dbReference type="RefSeq" id="XP_026598657.1">
    <property type="nucleotide sequence ID" value="XM_026752639.1"/>
</dbReference>
<gene>
    <name evidence="11" type="ORF">DSM5745_10623</name>
</gene>
<dbReference type="InterPro" id="IPR017972">
    <property type="entry name" value="Cyt_P450_CS"/>
</dbReference>
<feature type="chain" id="PRO_5017683195" description="Cytochrome P450" evidence="10">
    <location>
        <begin position="19"/>
        <end position="516"/>
    </location>
</feature>
<dbReference type="PANTHER" id="PTHR46300:SF1">
    <property type="entry name" value="P450, PUTATIVE (EUROFUNG)-RELATED"/>
    <property type="match status" value="1"/>
</dbReference>